<dbReference type="InterPro" id="IPR029063">
    <property type="entry name" value="SAM-dependent_MTases_sf"/>
</dbReference>
<organism evidence="2 3">
    <name type="scientific">Gloeocapsopsis dulcis AAB1 = 1H9</name>
    <dbReference type="NCBI Taxonomy" id="1433147"/>
    <lineage>
        <taxon>Bacteria</taxon>
        <taxon>Bacillati</taxon>
        <taxon>Cyanobacteriota</taxon>
        <taxon>Cyanophyceae</taxon>
        <taxon>Oscillatoriophycideae</taxon>
        <taxon>Chroococcales</taxon>
        <taxon>Chroococcaceae</taxon>
        <taxon>Gloeocapsopsis</taxon>
        <taxon>Gloeocapsopsis dulcis</taxon>
    </lineage>
</organism>
<dbReference type="GO" id="GO:0008757">
    <property type="term" value="F:S-adenosylmethionine-dependent methyltransferase activity"/>
    <property type="evidence" value="ECO:0007669"/>
    <property type="project" value="InterPro"/>
</dbReference>
<dbReference type="EMBL" id="NAPY01000043">
    <property type="protein sequence ID" value="MUL38590.1"/>
    <property type="molecule type" value="Genomic_DNA"/>
</dbReference>
<dbReference type="OrthoDB" id="9772751at2"/>
<feature type="domain" description="Methyltransferase type 11" evidence="1">
    <location>
        <begin position="122"/>
        <end position="170"/>
    </location>
</feature>
<accession>A0A6N8FZK1</accession>
<dbReference type="CDD" id="cd02440">
    <property type="entry name" value="AdoMet_MTases"/>
    <property type="match status" value="1"/>
</dbReference>
<keyword evidence="3" id="KW-1185">Reference proteome</keyword>
<protein>
    <submittedName>
        <fullName evidence="2">SAM-dependent methyltransferase</fullName>
    </submittedName>
</protein>
<evidence type="ECO:0000313" key="3">
    <source>
        <dbReference type="Proteomes" id="UP000441797"/>
    </source>
</evidence>
<dbReference type="Gene3D" id="3.40.50.150">
    <property type="entry name" value="Vaccinia Virus protein VP39"/>
    <property type="match status" value="1"/>
</dbReference>
<dbReference type="SUPFAM" id="SSF53335">
    <property type="entry name" value="S-adenosyl-L-methionine-dependent methyltransferases"/>
    <property type="match status" value="1"/>
</dbReference>
<proteinExistence type="predicted"/>
<dbReference type="Pfam" id="PF08241">
    <property type="entry name" value="Methyltransf_11"/>
    <property type="match status" value="1"/>
</dbReference>
<name>A0A6N8FZK1_9CHRO</name>
<evidence type="ECO:0000313" key="2">
    <source>
        <dbReference type="EMBL" id="MUL38590.1"/>
    </source>
</evidence>
<keyword evidence="2" id="KW-0489">Methyltransferase</keyword>
<dbReference type="InterPro" id="IPR013216">
    <property type="entry name" value="Methyltransf_11"/>
</dbReference>
<reference evidence="2 3" key="1">
    <citation type="journal article" date="2019" name="Front. Microbiol.">
        <title>Genomic Features for Desiccation Tolerance and Sugar Biosynthesis in the Extremophile Gloeocapsopsis sp. UTEX B3054.</title>
        <authorList>
            <person name="Urrejola C."/>
            <person name="Alcorta J."/>
            <person name="Salas L."/>
            <person name="Vasquez M."/>
            <person name="Polz M.F."/>
            <person name="Vicuna R."/>
            <person name="Diez B."/>
        </authorList>
    </citation>
    <scope>NUCLEOTIDE SEQUENCE [LARGE SCALE GENOMIC DNA]</scope>
    <source>
        <strain evidence="2 3">1H9</strain>
    </source>
</reference>
<gene>
    <name evidence="2" type="ORF">BWI75_20250</name>
</gene>
<dbReference type="Proteomes" id="UP000441797">
    <property type="component" value="Unassembled WGS sequence"/>
</dbReference>
<keyword evidence="2" id="KW-0808">Transferase</keyword>
<dbReference type="AlphaFoldDB" id="A0A6N8FZK1"/>
<sequence>MVVSSDILRFPSQVFRKVKSVSKRAYLAYPKIVECNLCGWQGRHFISDCWHPYTICPECHSEVRHRLFVATLSSIDGLTYKDIVQNKKVLHFAPEKALKSIFPKYANKYVTADYLVEGLDMKLDISNMSSVQDGAFDLVVACDVLEHVPNDTKAMQEIYRVLSVGGYAIITVPQQENLKQTFEDSTIVSPEEREKVFGQWDHLRIYGDNFPSLLESVGFTVTVVNETNFSQELVNQYVLFPPVLSENPLATNYRKIFFAHKS</sequence>
<dbReference type="GO" id="GO:0032259">
    <property type="term" value="P:methylation"/>
    <property type="evidence" value="ECO:0007669"/>
    <property type="project" value="UniProtKB-KW"/>
</dbReference>
<dbReference type="RefSeq" id="WP_105221679.1">
    <property type="nucleotide sequence ID" value="NZ_CAWNSU010000109.1"/>
</dbReference>
<comment type="caution">
    <text evidence="2">The sequence shown here is derived from an EMBL/GenBank/DDBJ whole genome shotgun (WGS) entry which is preliminary data.</text>
</comment>
<evidence type="ECO:0000259" key="1">
    <source>
        <dbReference type="Pfam" id="PF08241"/>
    </source>
</evidence>